<keyword evidence="2" id="KW-1185">Reference proteome</keyword>
<evidence type="ECO:0000313" key="2">
    <source>
        <dbReference type="Proteomes" id="UP000642125"/>
    </source>
</evidence>
<organism evidence="1 2">
    <name type="scientific">Cellulomonas pakistanensis</name>
    <dbReference type="NCBI Taxonomy" id="992287"/>
    <lineage>
        <taxon>Bacteria</taxon>
        <taxon>Bacillati</taxon>
        <taxon>Actinomycetota</taxon>
        <taxon>Actinomycetes</taxon>
        <taxon>Micrococcales</taxon>
        <taxon>Cellulomonadaceae</taxon>
        <taxon>Cellulomonas</taxon>
    </lineage>
</organism>
<proteinExistence type="predicted"/>
<accession>A0A919PBQ0</accession>
<evidence type="ECO:0000313" key="1">
    <source>
        <dbReference type="EMBL" id="GIG35312.1"/>
    </source>
</evidence>
<protein>
    <submittedName>
        <fullName evidence="1">Uncharacterized protein</fullName>
    </submittedName>
</protein>
<dbReference type="Proteomes" id="UP000642125">
    <property type="component" value="Unassembled WGS sequence"/>
</dbReference>
<reference evidence="1" key="1">
    <citation type="submission" date="2021-01" db="EMBL/GenBank/DDBJ databases">
        <title>Whole genome shotgun sequence of Cellulomonas pakistanensis NBRC 110800.</title>
        <authorList>
            <person name="Komaki H."/>
            <person name="Tamura T."/>
        </authorList>
    </citation>
    <scope>NUCLEOTIDE SEQUENCE</scope>
    <source>
        <strain evidence="1">NBRC 110800</strain>
    </source>
</reference>
<dbReference type="AlphaFoldDB" id="A0A919PBQ0"/>
<comment type="caution">
    <text evidence="1">The sequence shown here is derived from an EMBL/GenBank/DDBJ whole genome shotgun (WGS) entry which is preliminary data.</text>
</comment>
<dbReference type="EMBL" id="BONO01000003">
    <property type="protein sequence ID" value="GIG35312.1"/>
    <property type="molecule type" value="Genomic_DNA"/>
</dbReference>
<sequence>MAEMMPMTRAAFEPPVAATVAMWSIPSRYPRCGPTVGRPGGPCEPYVKSLLPPPAETWDEGLGLWPIHARDPAHKARIPADRVLGPTYDTSSA</sequence>
<name>A0A919PBQ0_9CELL</name>
<gene>
    <name evidence="1" type="ORF">Cpa01nite_06930</name>
</gene>